<sequence>MNTKRMNRTYSQEFKQEAVEQGYSVAEAACSLGVNASLIYKWREVIEAQANGYALSVSEREELKCSLSRSGYYAWLKRPAKLMTGYELTLYRRAKALFHQSRQS</sequence>
<name>A0ABW3KFZ6_9GAMM</name>
<organism evidence="2 3">
    <name type="scientific">Oceanisphaera ostreae</name>
    <dbReference type="NCBI Taxonomy" id="914151"/>
    <lineage>
        <taxon>Bacteria</taxon>
        <taxon>Pseudomonadati</taxon>
        <taxon>Pseudomonadota</taxon>
        <taxon>Gammaproteobacteria</taxon>
        <taxon>Aeromonadales</taxon>
        <taxon>Aeromonadaceae</taxon>
        <taxon>Oceanisphaera</taxon>
    </lineage>
</organism>
<evidence type="ECO:0000256" key="1">
    <source>
        <dbReference type="ARBA" id="ARBA00009964"/>
    </source>
</evidence>
<comment type="similarity">
    <text evidence="1">Belongs to the transposase 8 family.</text>
</comment>
<dbReference type="Proteomes" id="UP001597048">
    <property type="component" value="Unassembled WGS sequence"/>
</dbReference>
<dbReference type="InterPro" id="IPR002514">
    <property type="entry name" value="Transposase_8"/>
</dbReference>
<evidence type="ECO:0000313" key="3">
    <source>
        <dbReference type="Proteomes" id="UP001597048"/>
    </source>
</evidence>
<dbReference type="SUPFAM" id="SSF46689">
    <property type="entry name" value="Homeodomain-like"/>
    <property type="match status" value="1"/>
</dbReference>
<accession>A0ABW3KFZ6</accession>
<reference evidence="3" key="1">
    <citation type="journal article" date="2019" name="Int. J. Syst. Evol. Microbiol.">
        <title>The Global Catalogue of Microorganisms (GCM) 10K type strain sequencing project: providing services to taxonomists for standard genome sequencing and annotation.</title>
        <authorList>
            <consortium name="The Broad Institute Genomics Platform"/>
            <consortium name="The Broad Institute Genome Sequencing Center for Infectious Disease"/>
            <person name="Wu L."/>
            <person name="Ma J."/>
        </authorList>
    </citation>
    <scope>NUCLEOTIDE SEQUENCE [LARGE SCALE GENOMIC DNA]</scope>
    <source>
        <strain evidence="3">CCUG 60525</strain>
    </source>
</reference>
<evidence type="ECO:0000313" key="2">
    <source>
        <dbReference type="EMBL" id="MFD1007178.1"/>
    </source>
</evidence>
<dbReference type="RefSeq" id="WP_379557102.1">
    <property type="nucleotide sequence ID" value="NZ_JBHTJS010000007.1"/>
</dbReference>
<dbReference type="Pfam" id="PF01527">
    <property type="entry name" value="HTH_Tnp_1"/>
    <property type="match status" value="1"/>
</dbReference>
<dbReference type="InterPro" id="IPR009057">
    <property type="entry name" value="Homeodomain-like_sf"/>
</dbReference>
<protein>
    <submittedName>
        <fullName evidence="2">Transposase</fullName>
    </submittedName>
</protein>
<proteinExistence type="inferred from homology"/>
<dbReference type="EMBL" id="JBHTJS010000007">
    <property type="protein sequence ID" value="MFD1007178.1"/>
    <property type="molecule type" value="Genomic_DNA"/>
</dbReference>
<comment type="caution">
    <text evidence="2">The sequence shown here is derived from an EMBL/GenBank/DDBJ whole genome shotgun (WGS) entry which is preliminary data.</text>
</comment>
<gene>
    <name evidence="2" type="ORF">ACFQ1C_03265</name>
</gene>
<keyword evidence="3" id="KW-1185">Reference proteome</keyword>